<evidence type="ECO:0000256" key="5">
    <source>
        <dbReference type="ARBA" id="ARBA00022547"/>
    </source>
</evidence>
<dbReference type="GO" id="GO:0015986">
    <property type="term" value="P:proton motive force-driven ATP synthesis"/>
    <property type="evidence" value="ECO:0007669"/>
    <property type="project" value="InterPro"/>
</dbReference>
<keyword evidence="6 12" id="KW-0812">Transmembrane</keyword>
<proteinExistence type="inferred from homology"/>
<gene>
    <name evidence="13" type="primary">atp8</name>
</gene>
<dbReference type="EMBL" id="MK988441">
    <property type="protein sequence ID" value="QJA16384.1"/>
    <property type="molecule type" value="Genomic_DNA"/>
</dbReference>
<reference evidence="13" key="1">
    <citation type="submission" date="2019-05" db="EMBL/GenBank/DDBJ databases">
        <authorList>
            <person name="Baranov O.Y."/>
            <person name="Mozharovskaya L.V."/>
            <person name="Panteleev S.V."/>
            <person name="Kiryanov P.S."/>
            <person name="Victorovich S.V."/>
            <person name="Razumova O.A."/>
            <person name="Padutov A.A.Jr."/>
            <person name="Padutov V.E."/>
        </authorList>
    </citation>
    <scope>NUCLEOTIDE SEQUENCE</scope>
</reference>
<evidence type="ECO:0000256" key="8">
    <source>
        <dbReference type="ARBA" id="ARBA00022989"/>
    </source>
</evidence>
<keyword evidence="9 12" id="KW-0406">Ion transport</keyword>
<keyword evidence="7 12" id="KW-0375">Hydrogen ion transport</keyword>
<geneLocation type="mitochondrion" evidence="13"/>
<evidence type="ECO:0000256" key="4">
    <source>
        <dbReference type="ARBA" id="ARBA00022448"/>
    </source>
</evidence>
<evidence type="ECO:0000256" key="1">
    <source>
        <dbReference type="ARBA" id="ARBA00004304"/>
    </source>
</evidence>
<sequence>MPQMAPMNWLLLFLFFSLLFIVSMLINYYFNLFNSISMNSTQTTIKLIKNKNFWKW</sequence>
<dbReference type="GO" id="GO:0015078">
    <property type="term" value="F:proton transmembrane transporter activity"/>
    <property type="evidence" value="ECO:0007669"/>
    <property type="project" value="InterPro"/>
</dbReference>
<keyword evidence="4 12" id="KW-0813">Transport</keyword>
<dbReference type="Pfam" id="PF00895">
    <property type="entry name" value="ATP-synt_8"/>
    <property type="match status" value="1"/>
</dbReference>
<accession>A0A6H1XL50</accession>
<keyword evidence="11" id="KW-0472">Membrane</keyword>
<name>A0A6H1XL50_9CUCU</name>
<evidence type="ECO:0000256" key="6">
    <source>
        <dbReference type="ARBA" id="ARBA00022692"/>
    </source>
</evidence>
<organism evidence="13">
    <name type="scientific">Ips acuminatus</name>
    <dbReference type="NCBI Taxonomy" id="55980"/>
    <lineage>
        <taxon>Eukaryota</taxon>
        <taxon>Metazoa</taxon>
        <taxon>Ecdysozoa</taxon>
        <taxon>Arthropoda</taxon>
        <taxon>Hexapoda</taxon>
        <taxon>Insecta</taxon>
        <taxon>Pterygota</taxon>
        <taxon>Neoptera</taxon>
        <taxon>Endopterygota</taxon>
        <taxon>Coleoptera</taxon>
        <taxon>Polyphaga</taxon>
        <taxon>Cucujiformia</taxon>
        <taxon>Curculionidae</taxon>
        <taxon>Scolytinae</taxon>
        <taxon>Ips</taxon>
    </lineage>
</organism>
<evidence type="ECO:0000256" key="3">
    <source>
        <dbReference type="ARBA" id="ARBA00011291"/>
    </source>
</evidence>
<evidence type="ECO:0000313" key="13">
    <source>
        <dbReference type="EMBL" id="QJA16384.1"/>
    </source>
</evidence>
<comment type="subcellular location">
    <subcellularLocation>
        <location evidence="1 12">Mitochondrion membrane</location>
        <topology evidence="1 12">Single-pass membrane protein</topology>
    </subcellularLocation>
</comment>
<comment type="similarity">
    <text evidence="2 12">Belongs to the ATPase protein 8 family.</text>
</comment>
<dbReference type="GO" id="GO:0045259">
    <property type="term" value="C:proton-transporting ATP synthase complex"/>
    <property type="evidence" value="ECO:0007669"/>
    <property type="project" value="UniProtKB-KW"/>
</dbReference>
<protein>
    <recommendedName>
        <fullName evidence="12">ATP synthase complex subunit 8</fullName>
    </recommendedName>
</protein>
<keyword evidence="8" id="KW-1133">Transmembrane helix</keyword>
<evidence type="ECO:0000256" key="9">
    <source>
        <dbReference type="ARBA" id="ARBA00023065"/>
    </source>
</evidence>
<keyword evidence="5 12" id="KW-0138">CF(0)</keyword>
<evidence type="ECO:0000256" key="11">
    <source>
        <dbReference type="ARBA" id="ARBA00023136"/>
    </source>
</evidence>
<evidence type="ECO:0000256" key="2">
    <source>
        <dbReference type="ARBA" id="ARBA00008892"/>
    </source>
</evidence>
<dbReference type="InterPro" id="IPR001421">
    <property type="entry name" value="ATP8_metazoa"/>
</dbReference>
<dbReference type="GO" id="GO:0031966">
    <property type="term" value="C:mitochondrial membrane"/>
    <property type="evidence" value="ECO:0007669"/>
    <property type="project" value="UniProtKB-SubCell"/>
</dbReference>
<evidence type="ECO:0000256" key="10">
    <source>
        <dbReference type="ARBA" id="ARBA00023128"/>
    </source>
</evidence>
<dbReference type="AlphaFoldDB" id="A0A6H1XL50"/>
<keyword evidence="10 12" id="KW-0496">Mitochondrion</keyword>
<comment type="subunit">
    <text evidence="3">F-type ATPases have 2 components, CF(1) - the catalytic core - and CF(0) - the membrane proton channel.</text>
</comment>
<evidence type="ECO:0000256" key="7">
    <source>
        <dbReference type="ARBA" id="ARBA00022781"/>
    </source>
</evidence>
<evidence type="ECO:0000256" key="12">
    <source>
        <dbReference type="RuleBase" id="RU003661"/>
    </source>
</evidence>